<dbReference type="InterPro" id="IPR001258">
    <property type="entry name" value="NHL_repeat"/>
</dbReference>
<dbReference type="GeneID" id="17357967"/>
<dbReference type="Gene3D" id="2.120.10.30">
    <property type="entry name" value="TolB, C-terminal domain"/>
    <property type="match status" value="1"/>
</dbReference>
<dbReference type="OrthoDB" id="289513at2759"/>
<evidence type="ECO:0000256" key="2">
    <source>
        <dbReference type="SAM" id="MobiDB-lite"/>
    </source>
</evidence>
<protein>
    <recommendedName>
        <fullName evidence="6">Strictosidine synthase conserved region domain-containing protein</fullName>
    </recommendedName>
</protein>
<evidence type="ECO:0000313" key="5">
    <source>
        <dbReference type="Proteomes" id="UP000008141"/>
    </source>
</evidence>
<sequence length="415" mass="42514">MPRLAARLLAAALVAVALARPVAARHAPMSSNTTVLTVEAVPGSGRFHNIAVDDPRGPHYVYAVDTSRHTVGRIALDTGTWETVAGLDGTPGYRDGPEGPAGQPALFNRPSAICQMPHGHLAVADTGNACIRQIDAATKQVSTLAGRCGEPGAADGPAAEAQFGSSIKSIACANCSVFVGDVSTGRLRLVRVDDAECLGASNPSGRFITRESVKWLLAGVVMLSILALGGRRYLQRHAAAVGQHLEQSRSERVPLPAGPPAGGSLRQKFLDAAHRFHLRHKLSGGAAAEAMLREEAGDEALQEAPLPPEPLLVDIEAEAGEQASEASAAAAAAAWLGVAGGSAAGSPEVLIRLDSPEPGSQLAPAADVRVPHETASPAAEEEGAPCAEKGRATPGAPSLSSPPDTFADLSPLPNS</sequence>
<organism evidence="5">
    <name type="scientific">Chlorella variabilis</name>
    <name type="common">Green alga</name>
    <dbReference type="NCBI Taxonomy" id="554065"/>
    <lineage>
        <taxon>Eukaryota</taxon>
        <taxon>Viridiplantae</taxon>
        <taxon>Chlorophyta</taxon>
        <taxon>core chlorophytes</taxon>
        <taxon>Trebouxiophyceae</taxon>
        <taxon>Chlorellales</taxon>
        <taxon>Chlorellaceae</taxon>
        <taxon>Chlorella clade</taxon>
        <taxon>Chlorella</taxon>
    </lineage>
</organism>
<evidence type="ECO:0008006" key="6">
    <source>
        <dbReference type="Google" id="ProtNLM"/>
    </source>
</evidence>
<keyword evidence="1" id="KW-0677">Repeat</keyword>
<keyword evidence="5" id="KW-1185">Reference proteome</keyword>
<dbReference type="EMBL" id="GL433837">
    <property type="protein sequence ID" value="EFN58633.1"/>
    <property type="molecule type" value="Genomic_DNA"/>
</dbReference>
<accession>E1Z6E4</accession>
<dbReference type="AlphaFoldDB" id="E1Z6E4"/>
<gene>
    <name evidence="4" type="ORF">CHLNCDRAFT_140870</name>
</gene>
<feature type="chain" id="PRO_5003156003" description="Strictosidine synthase conserved region domain-containing protein" evidence="3">
    <location>
        <begin position="25"/>
        <end position="415"/>
    </location>
</feature>
<evidence type="ECO:0000313" key="4">
    <source>
        <dbReference type="EMBL" id="EFN58633.1"/>
    </source>
</evidence>
<dbReference type="SUPFAM" id="SSF101898">
    <property type="entry name" value="NHL repeat"/>
    <property type="match status" value="1"/>
</dbReference>
<evidence type="ECO:0000256" key="3">
    <source>
        <dbReference type="SAM" id="SignalP"/>
    </source>
</evidence>
<dbReference type="InParanoid" id="E1Z6E4"/>
<dbReference type="InterPro" id="IPR011042">
    <property type="entry name" value="6-blade_b-propeller_TolB-like"/>
</dbReference>
<dbReference type="KEGG" id="cvr:CHLNCDRAFT_140870"/>
<feature type="signal peptide" evidence="3">
    <location>
        <begin position="1"/>
        <end position="24"/>
    </location>
</feature>
<reference evidence="4 5" key="1">
    <citation type="journal article" date="2010" name="Plant Cell">
        <title>The Chlorella variabilis NC64A genome reveals adaptation to photosymbiosis, coevolution with viruses, and cryptic sex.</title>
        <authorList>
            <person name="Blanc G."/>
            <person name="Duncan G."/>
            <person name="Agarkova I."/>
            <person name="Borodovsky M."/>
            <person name="Gurnon J."/>
            <person name="Kuo A."/>
            <person name="Lindquist E."/>
            <person name="Lucas S."/>
            <person name="Pangilinan J."/>
            <person name="Polle J."/>
            <person name="Salamov A."/>
            <person name="Terry A."/>
            <person name="Yamada T."/>
            <person name="Dunigan D.D."/>
            <person name="Grigoriev I.V."/>
            <person name="Claverie J.M."/>
            <person name="Van Etten J.L."/>
        </authorList>
    </citation>
    <scope>NUCLEOTIDE SEQUENCE [LARGE SCALE GENOMIC DNA]</scope>
    <source>
        <strain evidence="4 5">NC64A</strain>
    </source>
</reference>
<dbReference type="PANTHER" id="PTHR13833:SF71">
    <property type="entry name" value="NHL DOMAIN-CONTAINING PROTEIN"/>
    <property type="match status" value="1"/>
</dbReference>
<dbReference type="Pfam" id="PF01436">
    <property type="entry name" value="NHL"/>
    <property type="match status" value="1"/>
</dbReference>
<feature type="region of interest" description="Disordered" evidence="2">
    <location>
        <begin position="351"/>
        <end position="415"/>
    </location>
</feature>
<dbReference type="PANTHER" id="PTHR13833">
    <property type="match status" value="1"/>
</dbReference>
<dbReference type="RefSeq" id="XP_005850735.1">
    <property type="nucleotide sequence ID" value="XM_005850673.1"/>
</dbReference>
<name>E1Z6E4_CHLVA</name>
<proteinExistence type="predicted"/>
<evidence type="ECO:0000256" key="1">
    <source>
        <dbReference type="ARBA" id="ARBA00022737"/>
    </source>
</evidence>
<keyword evidence="3" id="KW-0732">Signal</keyword>
<dbReference type="Proteomes" id="UP000008141">
    <property type="component" value="Unassembled WGS sequence"/>
</dbReference>